<keyword evidence="2" id="KW-1185">Reference proteome</keyword>
<dbReference type="PANTHER" id="PTHR10648">
    <property type="entry name" value="SERINE/THREONINE-PROTEIN PHOSPHATASE PP2A 65 KDA REGULATORY SUBUNIT"/>
    <property type="match status" value="1"/>
</dbReference>
<dbReference type="InterPro" id="IPR016024">
    <property type="entry name" value="ARM-type_fold"/>
</dbReference>
<keyword evidence="1" id="KW-0677">Repeat</keyword>
<protein>
    <submittedName>
        <fullName evidence="3">Serine/threonine-protein phosphatase 4 regulatory subunit 1-like</fullName>
    </submittedName>
</protein>
<dbReference type="SUPFAM" id="SSF48371">
    <property type="entry name" value="ARM repeat"/>
    <property type="match status" value="1"/>
</dbReference>
<proteinExistence type="predicted"/>
<organism evidence="2 3">
    <name type="scientific">Lingula anatina</name>
    <name type="common">Brachiopod</name>
    <name type="synonym">Lingula unguis</name>
    <dbReference type="NCBI Taxonomy" id="7574"/>
    <lineage>
        <taxon>Eukaryota</taxon>
        <taxon>Metazoa</taxon>
        <taxon>Spiralia</taxon>
        <taxon>Lophotrochozoa</taxon>
        <taxon>Brachiopoda</taxon>
        <taxon>Linguliformea</taxon>
        <taxon>Lingulata</taxon>
        <taxon>Lingulida</taxon>
        <taxon>Linguloidea</taxon>
        <taxon>Lingulidae</taxon>
        <taxon>Lingula</taxon>
    </lineage>
</organism>
<dbReference type="PANTHER" id="PTHR10648:SF1">
    <property type="entry name" value="SERINE_THREONINE-PROTEIN PHOSPHATASE 4 REGULATORY SUBUNIT 1"/>
    <property type="match status" value="1"/>
</dbReference>
<evidence type="ECO:0000256" key="1">
    <source>
        <dbReference type="ARBA" id="ARBA00022737"/>
    </source>
</evidence>
<dbReference type="AlphaFoldDB" id="A0A2R2MKP1"/>
<dbReference type="Proteomes" id="UP000085678">
    <property type="component" value="Unplaced"/>
</dbReference>
<dbReference type="Gene3D" id="1.25.10.10">
    <property type="entry name" value="Leucine-rich Repeat Variant"/>
    <property type="match status" value="1"/>
</dbReference>
<reference evidence="3" key="1">
    <citation type="submission" date="2025-08" db="UniProtKB">
        <authorList>
            <consortium name="RefSeq"/>
        </authorList>
    </citation>
    <scope>IDENTIFICATION</scope>
    <source>
        <tissue evidence="3">Gonads</tissue>
    </source>
</reference>
<accession>A0A2R2MKP1</accession>
<dbReference type="GO" id="GO:0005737">
    <property type="term" value="C:cytoplasm"/>
    <property type="evidence" value="ECO:0007669"/>
    <property type="project" value="TreeGrafter"/>
</dbReference>
<dbReference type="RefSeq" id="XP_023930632.1">
    <property type="nucleotide sequence ID" value="XM_024074864.1"/>
</dbReference>
<dbReference type="OrthoDB" id="340346at2759"/>
<feature type="non-terminal residue" evidence="3">
    <location>
        <position position="117"/>
    </location>
</feature>
<evidence type="ECO:0000313" key="3">
    <source>
        <dbReference type="RefSeq" id="XP_023930632.1"/>
    </source>
</evidence>
<sequence length="117" mass="13335">MVARGLLDTLRQVAETGDDITKLLQIMIQLSEDPEPTVRSELMEQVPHIAMFCQENRHITPLKDTVPMYLMPMVVQYLMDTNGQVGDTWCHLDTNGQVRKTSQAALLVLLEQELVER</sequence>
<evidence type="ECO:0000313" key="2">
    <source>
        <dbReference type="Proteomes" id="UP000085678"/>
    </source>
</evidence>
<dbReference type="InParanoid" id="A0A2R2MKP1"/>
<dbReference type="InterPro" id="IPR011989">
    <property type="entry name" value="ARM-like"/>
</dbReference>
<name>A0A2R2MKP1_LINAN</name>
<dbReference type="STRING" id="7574.A0A2R2MKP1"/>
<dbReference type="KEGG" id="lak:106172580"/>
<dbReference type="GO" id="GO:0019888">
    <property type="term" value="F:protein phosphatase regulator activity"/>
    <property type="evidence" value="ECO:0007669"/>
    <property type="project" value="TreeGrafter"/>
</dbReference>
<dbReference type="InterPro" id="IPR051023">
    <property type="entry name" value="PP2A_Regulatory_Subunit_A"/>
</dbReference>
<dbReference type="GeneID" id="106172580"/>
<gene>
    <name evidence="3" type="primary">LOC106172580</name>
</gene>